<dbReference type="InterPro" id="IPR010001">
    <property type="entry name" value="BofA"/>
</dbReference>
<proteinExistence type="predicted"/>
<feature type="transmembrane region" description="Helical" evidence="1">
    <location>
        <begin position="12"/>
        <end position="30"/>
    </location>
</feature>
<sequence length="69" mass="7608">MKERGSGFVVNFIVRVIVGMAVIFFINQFLESQGMDRTVGINLVSFLTSGFLGLPGVALLYGILLWEIL</sequence>
<feature type="transmembrane region" description="Helical" evidence="1">
    <location>
        <begin position="42"/>
        <end position="66"/>
    </location>
</feature>
<evidence type="ECO:0000313" key="3">
    <source>
        <dbReference type="Proteomes" id="UP000779049"/>
    </source>
</evidence>
<comment type="caution">
    <text evidence="2">The sequence shown here is derived from an EMBL/GenBank/DDBJ whole genome shotgun (WGS) entry which is preliminary data.</text>
</comment>
<evidence type="ECO:0000313" key="2">
    <source>
        <dbReference type="EMBL" id="MBY0758764.1"/>
    </source>
</evidence>
<dbReference type="EMBL" id="VIRV01000007">
    <property type="protein sequence ID" value="MBY0758764.1"/>
    <property type="molecule type" value="Genomic_DNA"/>
</dbReference>
<gene>
    <name evidence="2" type="ORF">FLB61_06650</name>
</gene>
<protein>
    <submittedName>
        <fullName evidence="2">Pro-sigmaK processing inhibitor BofA</fullName>
    </submittedName>
</protein>
<dbReference type="Pfam" id="PF07441">
    <property type="entry name" value="BofA"/>
    <property type="match status" value="1"/>
</dbReference>
<dbReference type="Proteomes" id="UP000779049">
    <property type="component" value="Unassembled WGS sequence"/>
</dbReference>
<keyword evidence="1" id="KW-1133">Transmembrane helix</keyword>
<organism evidence="2 3">
    <name type="scientific">Sellimonas caecigallum</name>
    <dbReference type="NCBI Taxonomy" id="2592333"/>
    <lineage>
        <taxon>Bacteria</taxon>
        <taxon>Bacillati</taxon>
        <taxon>Bacillota</taxon>
        <taxon>Clostridia</taxon>
        <taxon>Lachnospirales</taxon>
        <taxon>Lachnospiraceae</taxon>
        <taxon>Sellimonas</taxon>
    </lineage>
</organism>
<dbReference type="RefSeq" id="WP_087202221.1">
    <property type="nucleotide sequence ID" value="NZ_CP173660.1"/>
</dbReference>
<keyword evidence="1" id="KW-0812">Transmembrane</keyword>
<accession>A0ABS7L6V5</accession>
<evidence type="ECO:0000256" key="1">
    <source>
        <dbReference type="SAM" id="Phobius"/>
    </source>
</evidence>
<name>A0ABS7L6V5_9FIRM</name>
<keyword evidence="3" id="KW-1185">Reference proteome</keyword>
<keyword evidence="1" id="KW-0472">Membrane</keyword>
<reference evidence="2 3" key="1">
    <citation type="journal article" date="2020" name="New Microbes New Infect">
        <title>Sellimonas caecigallum sp. nov., description and genome sequence of a new member of the Sellimonas genus isolated from the cecum of feral chicken.</title>
        <authorList>
            <person name="Wongkuna S."/>
            <person name="Ghimire S."/>
            <person name="Antony L."/>
            <person name="Chankhamhaengdecha S."/>
            <person name="Janvilisri T."/>
            <person name="Scaria J."/>
        </authorList>
    </citation>
    <scope>NUCLEOTIDE SEQUENCE [LARGE SCALE GENOMIC DNA]</scope>
    <source>
        <strain evidence="2 3">SW451</strain>
    </source>
</reference>